<evidence type="ECO:0000313" key="1">
    <source>
        <dbReference type="EMBL" id="RRT38620.1"/>
    </source>
</evidence>
<comment type="caution">
    <text evidence="1">The sequence shown here is derived from an EMBL/GenBank/DDBJ whole genome shotgun (WGS) entry which is preliminary data.</text>
</comment>
<accession>A0A426XGR2</accession>
<sequence>MYDLGAQVIRRLLMGAPRVPINDSPVCDFPALPTCLDGSRKWFHGRWSIPHGERTGGVHPFGNSLRVMAQENIS</sequence>
<dbReference type="AlphaFoldDB" id="A0A426XGR2"/>
<name>A0A426XGR2_ENSVE</name>
<dbReference type="EMBL" id="AMZH03021020">
    <property type="protein sequence ID" value="RRT38620.1"/>
    <property type="molecule type" value="Genomic_DNA"/>
</dbReference>
<protein>
    <submittedName>
        <fullName evidence="1">Uncharacterized protein</fullName>
    </submittedName>
</protein>
<organism evidence="1 2">
    <name type="scientific">Ensete ventricosum</name>
    <name type="common">Abyssinian banana</name>
    <name type="synonym">Musa ensete</name>
    <dbReference type="NCBI Taxonomy" id="4639"/>
    <lineage>
        <taxon>Eukaryota</taxon>
        <taxon>Viridiplantae</taxon>
        <taxon>Streptophyta</taxon>
        <taxon>Embryophyta</taxon>
        <taxon>Tracheophyta</taxon>
        <taxon>Spermatophyta</taxon>
        <taxon>Magnoliopsida</taxon>
        <taxon>Liliopsida</taxon>
        <taxon>Zingiberales</taxon>
        <taxon>Musaceae</taxon>
        <taxon>Ensete</taxon>
    </lineage>
</organism>
<evidence type="ECO:0000313" key="2">
    <source>
        <dbReference type="Proteomes" id="UP000287651"/>
    </source>
</evidence>
<reference evidence="1 2" key="1">
    <citation type="journal article" date="2014" name="Agronomy (Basel)">
        <title>A Draft Genome Sequence for Ensete ventricosum, the Drought-Tolerant Tree Against Hunger.</title>
        <authorList>
            <person name="Harrison J."/>
            <person name="Moore K.A."/>
            <person name="Paszkiewicz K."/>
            <person name="Jones T."/>
            <person name="Grant M."/>
            <person name="Ambacheew D."/>
            <person name="Muzemil S."/>
            <person name="Studholme D.J."/>
        </authorList>
    </citation>
    <scope>NUCLEOTIDE SEQUENCE [LARGE SCALE GENOMIC DNA]</scope>
</reference>
<dbReference type="Proteomes" id="UP000287651">
    <property type="component" value="Unassembled WGS sequence"/>
</dbReference>
<gene>
    <name evidence="1" type="ORF">B296_00029951</name>
</gene>
<proteinExistence type="predicted"/>